<keyword evidence="2" id="KW-1003">Cell membrane</keyword>
<evidence type="ECO:0000256" key="7">
    <source>
        <dbReference type="SAM" id="MobiDB-lite"/>
    </source>
</evidence>
<keyword evidence="3" id="KW-0336">GPI-anchor</keyword>
<keyword evidence="8" id="KW-0732">Signal</keyword>
<feature type="signal peptide" evidence="8">
    <location>
        <begin position="1"/>
        <end position="16"/>
    </location>
</feature>
<comment type="subcellular location">
    <subcellularLocation>
        <location evidence="1">Cell membrane</location>
        <topology evidence="1">Lipid-anchor</topology>
        <topology evidence="1">GPI-anchor</topology>
    </subcellularLocation>
</comment>
<keyword evidence="4" id="KW-0472">Membrane</keyword>
<sequence>MYLLCFVSVCARDVRAQQPKYKNCTNADTAAVFAGDLEKSTIAAMHPAIDHLTRRAQYELIIATHPSSEVAKKAVPLLALQTKCQQRDKTQAKEKVKTTAAMLAALGQDTGHIIAITRLFKAKIKAAGPVDGGNTNAKFLKITYDNQESGLDDSKCTLLDYLTTETEATDGAAILKKKIQVQQLKLDATDAASGAETPMACGGATGCGSRSDATGSQVGIRTGKFYKAHAVTSPEQISQTGTGPETTLYAGSYHVPQRLAALVERLQSTPAAARSAQKPCLPTDFKGDPDFIAAAYYSLISGTADTKLPDDAAKQVEDKIKTIYGESDTDFETKFWKEAKELKIPKLDGRTDDTVKLESITDINSLNKLIADAKASKLRKEQEAEAQQQKDNAPEGKGKADAADKTGEKKENGKNEEEYKLKGE</sequence>
<proteinExistence type="predicted"/>
<dbReference type="VEuPathDB" id="TriTrypDB:Tb427_000087600"/>
<dbReference type="Pfam" id="PF00913">
    <property type="entry name" value="Trypan_glycop"/>
    <property type="match status" value="1"/>
</dbReference>
<evidence type="ECO:0000256" key="1">
    <source>
        <dbReference type="ARBA" id="ARBA00004609"/>
    </source>
</evidence>
<dbReference type="EMBL" id="KY404451">
    <property type="protein sequence ID" value="ARB50702.1"/>
    <property type="molecule type" value="Genomic_DNA"/>
</dbReference>
<dbReference type="GO" id="GO:0098552">
    <property type="term" value="C:side of membrane"/>
    <property type="evidence" value="ECO:0007669"/>
    <property type="project" value="UniProtKB-KW"/>
</dbReference>
<feature type="compositionally biased region" description="Basic and acidic residues" evidence="7">
    <location>
        <begin position="392"/>
        <end position="424"/>
    </location>
</feature>
<dbReference type="GO" id="GO:0005886">
    <property type="term" value="C:plasma membrane"/>
    <property type="evidence" value="ECO:0007669"/>
    <property type="project" value="UniProtKB-SubCell"/>
</dbReference>
<organism evidence="10">
    <name type="scientific">Trypanosoma brucei</name>
    <dbReference type="NCBI Taxonomy" id="5691"/>
    <lineage>
        <taxon>Eukaryota</taxon>
        <taxon>Discoba</taxon>
        <taxon>Euglenozoa</taxon>
        <taxon>Kinetoplastea</taxon>
        <taxon>Metakinetoplastina</taxon>
        <taxon>Trypanosomatida</taxon>
        <taxon>Trypanosomatidae</taxon>
        <taxon>Trypanosoma</taxon>
    </lineage>
</organism>
<evidence type="ECO:0000256" key="6">
    <source>
        <dbReference type="ARBA" id="ARBA00023288"/>
    </source>
</evidence>
<reference evidence="10" key="1">
    <citation type="submission" date="2016-12" db="EMBL/GenBank/DDBJ databases">
        <title>Extending the VSGnome of Trypanosoma brucei strain TREU927.</title>
        <authorList>
            <person name="Cross G.A."/>
        </authorList>
    </citation>
    <scope>NUCLEOTIDE SEQUENCE</scope>
    <source>
        <strain evidence="10">Tb927.99.629</strain>
    </source>
</reference>
<evidence type="ECO:0000256" key="2">
    <source>
        <dbReference type="ARBA" id="ARBA00022475"/>
    </source>
</evidence>
<evidence type="ECO:0000256" key="4">
    <source>
        <dbReference type="ARBA" id="ARBA00023136"/>
    </source>
</evidence>
<dbReference type="Gene3D" id="1.10.470.10">
    <property type="entry name" value="Variant Surface Glycoprotein, subunit A, domain 2"/>
    <property type="match status" value="1"/>
</dbReference>
<dbReference type="InterPro" id="IPR001812">
    <property type="entry name" value="Trypano_VSG_A_N_dom"/>
</dbReference>
<evidence type="ECO:0000256" key="5">
    <source>
        <dbReference type="ARBA" id="ARBA00023180"/>
    </source>
</evidence>
<evidence type="ECO:0000256" key="8">
    <source>
        <dbReference type="SAM" id="SignalP"/>
    </source>
</evidence>
<evidence type="ECO:0000256" key="3">
    <source>
        <dbReference type="ARBA" id="ARBA00022622"/>
    </source>
</evidence>
<accession>A0A1V0FY34</accession>
<dbReference type="GO" id="GO:0042783">
    <property type="term" value="P:symbiont-mediated evasion of host immune response"/>
    <property type="evidence" value="ECO:0007669"/>
    <property type="project" value="InterPro"/>
</dbReference>
<feature type="chain" id="PRO_5012301796" evidence="8">
    <location>
        <begin position="17"/>
        <end position="424"/>
    </location>
</feature>
<feature type="domain" description="Trypanosome variant surface glycoprotein A-type N-terminal" evidence="9">
    <location>
        <begin position="306"/>
        <end position="371"/>
    </location>
</feature>
<evidence type="ECO:0000313" key="10">
    <source>
        <dbReference type="EMBL" id="ARB50702.1"/>
    </source>
</evidence>
<evidence type="ECO:0000259" key="9">
    <source>
        <dbReference type="Pfam" id="PF00913"/>
    </source>
</evidence>
<keyword evidence="5" id="KW-0325">Glycoprotein</keyword>
<dbReference type="AlphaFoldDB" id="A0A1V0FY34"/>
<dbReference type="SUPFAM" id="SSF58087">
    <property type="entry name" value="Variant surface glycoprotein (N-terminal domain)"/>
    <property type="match status" value="1"/>
</dbReference>
<keyword evidence="6" id="KW-0449">Lipoprotein</keyword>
<feature type="region of interest" description="Disordered" evidence="7">
    <location>
        <begin position="375"/>
        <end position="424"/>
    </location>
</feature>
<name>A0A1V0FY34_9TRYP</name>
<protein>
    <submittedName>
        <fullName evidence="10">Variant surface glycoprotein</fullName>
    </submittedName>
</protein>